<evidence type="ECO:0000256" key="8">
    <source>
        <dbReference type="ARBA" id="ARBA00023012"/>
    </source>
</evidence>
<keyword evidence="8" id="KW-0902">Two-component regulatory system</keyword>
<keyword evidence="3" id="KW-0597">Phosphoprotein</keyword>
<evidence type="ECO:0000259" key="10">
    <source>
        <dbReference type="PROSITE" id="PS50109"/>
    </source>
</evidence>
<dbReference type="Gene3D" id="3.30.565.10">
    <property type="entry name" value="Histidine kinase-like ATPase, C-terminal domain"/>
    <property type="match status" value="1"/>
</dbReference>
<proteinExistence type="predicted"/>
<feature type="domain" description="Histidine kinase" evidence="10">
    <location>
        <begin position="192"/>
        <end position="398"/>
    </location>
</feature>
<feature type="transmembrane region" description="Helical" evidence="9">
    <location>
        <begin position="62"/>
        <end position="79"/>
    </location>
</feature>
<organism evidence="11 12">
    <name type="scientific">[Bacillus] enclensis</name>
    <dbReference type="NCBI Taxonomy" id="1402860"/>
    <lineage>
        <taxon>Bacteria</taxon>
        <taxon>Bacillati</taxon>
        <taxon>Bacillota</taxon>
        <taxon>Bacilli</taxon>
        <taxon>Bacillales</taxon>
        <taxon>Bacillaceae</taxon>
        <taxon>Rossellomorea</taxon>
    </lineage>
</organism>
<accession>A0A0V8HDC0</accession>
<dbReference type="InterPro" id="IPR003661">
    <property type="entry name" value="HisK_dim/P_dom"/>
</dbReference>
<evidence type="ECO:0000313" key="12">
    <source>
        <dbReference type="Proteomes" id="UP000181997"/>
    </source>
</evidence>
<dbReference type="CDD" id="cd00082">
    <property type="entry name" value="HisKA"/>
    <property type="match status" value="1"/>
</dbReference>
<keyword evidence="5" id="KW-0547">Nucleotide-binding</keyword>
<comment type="catalytic activity">
    <reaction evidence="1">
        <text>ATP + protein L-histidine = ADP + protein N-phospho-L-histidine.</text>
        <dbReference type="EC" id="2.7.13.3"/>
    </reaction>
</comment>
<evidence type="ECO:0000256" key="1">
    <source>
        <dbReference type="ARBA" id="ARBA00000085"/>
    </source>
</evidence>
<dbReference type="SMART" id="SM00388">
    <property type="entry name" value="HisKA"/>
    <property type="match status" value="1"/>
</dbReference>
<protein>
    <recommendedName>
        <fullName evidence="2">histidine kinase</fullName>
        <ecNumber evidence="2">2.7.13.3</ecNumber>
    </recommendedName>
</protein>
<evidence type="ECO:0000256" key="6">
    <source>
        <dbReference type="ARBA" id="ARBA00022777"/>
    </source>
</evidence>
<keyword evidence="9" id="KW-0472">Membrane</keyword>
<feature type="transmembrane region" description="Helical" evidence="9">
    <location>
        <begin position="12"/>
        <end position="30"/>
    </location>
</feature>
<keyword evidence="12" id="KW-1185">Reference proteome</keyword>
<dbReference type="RefSeq" id="WP_058299246.1">
    <property type="nucleotide sequence ID" value="NZ_FMAU01000004.1"/>
</dbReference>
<feature type="transmembrane region" description="Helical" evidence="9">
    <location>
        <begin position="85"/>
        <end position="103"/>
    </location>
</feature>
<sequence length="398" mass="45294">MKEFQDGLHKKSYYLIVSVIIALMVLGVVIDNTVNMRFIAHGLMVTVVSGCLLLYPRYENTIMRYTTVFASTGYLYSLFYLYPEVWSGFVLLCFIPALSILFFDRTLFYFSLVLNAMLIAFTFSYIIIIDQGSNYPYVISDIAENLVNFIASQVILYYVFHLSNERMKKQRLYFEQVQQAERLKTTGQMAAAVAHEIRNPLTVVRGFLQYYKEDPELNENFKRNFSLMIDELQTAEHVITQFLSMAKPDQAKLTNSVDIEMVLNDVSELLNTYGLPSDNNIELSIDTGCYVNANHIELKQLFVNVIKNAIEASPNGTAVYVMAEKIKAHIEVRIIDNGKGMTQEEVNSLGTPFYSLKSKGTGLGLMICYNIVEKYNGTIKFESQQGIGTTVTVRFPIK</sequence>
<name>A0A0V8HDC0_9BACI</name>
<dbReference type="Proteomes" id="UP000181997">
    <property type="component" value="Unassembled WGS sequence"/>
</dbReference>
<dbReference type="SMART" id="SM00387">
    <property type="entry name" value="HATPase_c"/>
    <property type="match status" value="1"/>
</dbReference>
<dbReference type="GO" id="GO:0000155">
    <property type="term" value="F:phosphorelay sensor kinase activity"/>
    <property type="evidence" value="ECO:0007669"/>
    <property type="project" value="InterPro"/>
</dbReference>
<dbReference type="SUPFAM" id="SSF47384">
    <property type="entry name" value="Homodimeric domain of signal transducing histidine kinase"/>
    <property type="match status" value="1"/>
</dbReference>
<evidence type="ECO:0000256" key="4">
    <source>
        <dbReference type="ARBA" id="ARBA00022679"/>
    </source>
</evidence>
<evidence type="ECO:0000256" key="2">
    <source>
        <dbReference type="ARBA" id="ARBA00012438"/>
    </source>
</evidence>
<dbReference type="EC" id="2.7.13.3" evidence="2"/>
<evidence type="ECO:0000256" key="5">
    <source>
        <dbReference type="ARBA" id="ARBA00022741"/>
    </source>
</evidence>
<evidence type="ECO:0000313" key="11">
    <source>
        <dbReference type="EMBL" id="SCC22649.1"/>
    </source>
</evidence>
<dbReference type="PANTHER" id="PTHR43065">
    <property type="entry name" value="SENSOR HISTIDINE KINASE"/>
    <property type="match status" value="1"/>
</dbReference>
<dbReference type="OrthoDB" id="9815750at2"/>
<dbReference type="CDD" id="cd00075">
    <property type="entry name" value="HATPase"/>
    <property type="match status" value="1"/>
</dbReference>
<dbReference type="Pfam" id="PF02518">
    <property type="entry name" value="HATPase_c"/>
    <property type="match status" value="1"/>
</dbReference>
<keyword evidence="7" id="KW-0067">ATP-binding</keyword>
<evidence type="ECO:0000256" key="7">
    <source>
        <dbReference type="ARBA" id="ARBA00022840"/>
    </source>
</evidence>
<dbReference type="InterPro" id="IPR036890">
    <property type="entry name" value="HATPase_C_sf"/>
</dbReference>
<feature type="transmembrane region" description="Helical" evidence="9">
    <location>
        <begin position="36"/>
        <end position="55"/>
    </location>
</feature>
<keyword evidence="6 11" id="KW-0418">Kinase</keyword>
<dbReference type="InterPro" id="IPR036097">
    <property type="entry name" value="HisK_dim/P_sf"/>
</dbReference>
<keyword evidence="9" id="KW-0812">Transmembrane</keyword>
<dbReference type="InterPro" id="IPR003594">
    <property type="entry name" value="HATPase_dom"/>
</dbReference>
<dbReference type="AlphaFoldDB" id="A0A0V8HDC0"/>
<dbReference type="InterPro" id="IPR004358">
    <property type="entry name" value="Sig_transdc_His_kin-like_C"/>
</dbReference>
<dbReference type="Pfam" id="PF00512">
    <property type="entry name" value="HisKA"/>
    <property type="match status" value="1"/>
</dbReference>
<dbReference type="Gene3D" id="1.10.287.130">
    <property type="match status" value="1"/>
</dbReference>
<evidence type="ECO:0000256" key="9">
    <source>
        <dbReference type="SAM" id="Phobius"/>
    </source>
</evidence>
<gene>
    <name evidence="11" type="ORF">GA0061094_3240</name>
</gene>
<dbReference type="SUPFAM" id="SSF55874">
    <property type="entry name" value="ATPase domain of HSP90 chaperone/DNA topoisomerase II/histidine kinase"/>
    <property type="match status" value="1"/>
</dbReference>
<dbReference type="PRINTS" id="PR00344">
    <property type="entry name" value="BCTRLSENSOR"/>
</dbReference>
<dbReference type="GO" id="GO:0005524">
    <property type="term" value="F:ATP binding"/>
    <property type="evidence" value="ECO:0007669"/>
    <property type="project" value="UniProtKB-KW"/>
</dbReference>
<evidence type="ECO:0000256" key="3">
    <source>
        <dbReference type="ARBA" id="ARBA00022553"/>
    </source>
</evidence>
<dbReference type="EMBL" id="FMAU01000004">
    <property type="protein sequence ID" value="SCC22649.1"/>
    <property type="molecule type" value="Genomic_DNA"/>
</dbReference>
<reference evidence="12" key="1">
    <citation type="submission" date="2016-08" db="EMBL/GenBank/DDBJ databases">
        <authorList>
            <person name="Varghese N."/>
            <person name="Submissions Spin"/>
        </authorList>
    </citation>
    <scope>NUCLEOTIDE SEQUENCE [LARGE SCALE GENOMIC DNA]</scope>
    <source>
        <strain evidence="12">SGD-1123</strain>
    </source>
</reference>
<feature type="transmembrane region" description="Helical" evidence="9">
    <location>
        <begin position="108"/>
        <end position="129"/>
    </location>
</feature>
<keyword evidence="4" id="KW-0808">Transferase</keyword>
<feature type="transmembrane region" description="Helical" evidence="9">
    <location>
        <begin position="135"/>
        <end position="160"/>
    </location>
</feature>
<keyword evidence="9" id="KW-1133">Transmembrane helix</keyword>
<dbReference type="PANTHER" id="PTHR43065:SF46">
    <property type="entry name" value="C4-DICARBOXYLATE TRANSPORT SENSOR PROTEIN DCTB"/>
    <property type="match status" value="1"/>
</dbReference>
<dbReference type="PROSITE" id="PS50109">
    <property type="entry name" value="HIS_KIN"/>
    <property type="match status" value="1"/>
</dbReference>
<dbReference type="InterPro" id="IPR005467">
    <property type="entry name" value="His_kinase_dom"/>
</dbReference>